<dbReference type="Proteomes" id="UP000295215">
    <property type="component" value="Unassembled WGS sequence"/>
</dbReference>
<dbReference type="PANTHER" id="PTHR30250:SF30">
    <property type="entry name" value="LIPID III FLIPPASE"/>
    <property type="match status" value="1"/>
</dbReference>
<dbReference type="CDD" id="cd13125">
    <property type="entry name" value="MATE_like_10"/>
    <property type="match status" value="1"/>
</dbReference>
<dbReference type="InterPro" id="IPR050833">
    <property type="entry name" value="Poly_Biosynth_Transport"/>
</dbReference>
<evidence type="ECO:0000256" key="6">
    <source>
        <dbReference type="SAM" id="Phobius"/>
    </source>
</evidence>
<feature type="transmembrane region" description="Helical" evidence="6">
    <location>
        <begin position="401"/>
        <end position="419"/>
    </location>
</feature>
<name>A0A4R7F697_9FLAO</name>
<comment type="caution">
    <text evidence="7">The sequence shown here is derived from an EMBL/GenBank/DDBJ whole genome shotgun (WGS) entry which is preliminary data.</text>
</comment>
<evidence type="ECO:0000256" key="5">
    <source>
        <dbReference type="ARBA" id="ARBA00023136"/>
    </source>
</evidence>
<feature type="transmembrane region" description="Helical" evidence="6">
    <location>
        <begin position="159"/>
        <end position="179"/>
    </location>
</feature>
<evidence type="ECO:0000256" key="1">
    <source>
        <dbReference type="ARBA" id="ARBA00004651"/>
    </source>
</evidence>
<dbReference type="PANTHER" id="PTHR30250">
    <property type="entry name" value="PST FAMILY PREDICTED COLANIC ACID TRANSPORTER"/>
    <property type="match status" value="1"/>
</dbReference>
<dbReference type="OrthoDB" id="9769862at2"/>
<reference evidence="7 8" key="1">
    <citation type="submission" date="2019-03" db="EMBL/GenBank/DDBJ databases">
        <title>Genomic Encyclopedia of Archaeal and Bacterial Type Strains, Phase II (KMG-II): from individual species to whole genera.</title>
        <authorList>
            <person name="Goeker M."/>
        </authorList>
    </citation>
    <scope>NUCLEOTIDE SEQUENCE [LARGE SCALE GENOMIC DNA]</scope>
    <source>
        <strain evidence="7 8">DSM 28213</strain>
    </source>
</reference>
<dbReference type="InterPro" id="IPR002797">
    <property type="entry name" value="Polysacc_synth"/>
</dbReference>
<evidence type="ECO:0000256" key="4">
    <source>
        <dbReference type="ARBA" id="ARBA00022989"/>
    </source>
</evidence>
<feature type="transmembrane region" description="Helical" evidence="6">
    <location>
        <begin position="123"/>
        <end position="147"/>
    </location>
</feature>
<gene>
    <name evidence="7" type="ORF">C8P70_101144</name>
</gene>
<keyword evidence="5 6" id="KW-0472">Membrane</keyword>
<organism evidence="7 8">
    <name type="scientific">Myroides indicus</name>
    <dbReference type="NCBI Taxonomy" id="1323422"/>
    <lineage>
        <taxon>Bacteria</taxon>
        <taxon>Pseudomonadati</taxon>
        <taxon>Bacteroidota</taxon>
        <taxon>Flavobacteriia</taxon>
        <taxon>Flavobacteriales</taxon>
        <taxon>Flavobacteriaceae</taxon>
        <taxon>Myroides</taxon>
    </lineage>
</organism>
<feature type="transmembrane region" description="Helical" evidence="6">
    <location>
        <begin position="304"/>
        <end position="320"/>
    </location>
</feature>
<evidence type="ECO:0000256" key="3">
    <source>
        <dbReference type="ARBA" id="ARBA00022692"/>
    </source>
</evidence>
<feature type="transmembrane region" description="Helical" evidence="6">
    <location>
        <begin position="55"/>
        <end position="76"/>
    </location>
</feature>
<dbReference type="RefSeq" id="WP_133711430.1">
    <property type="nucleotide sequence ID" value="NZ_SOAG01000001.1"/>
</dbReference>
<evidence type="ECO:0000313" key="7">
    <source>
        <dbReference type="EMBL" id="TDS66247.1"/>
    </source>
</evidence>
<protein>
    <submittedName>
        <fullName evidence="7">PST family polysaccharide transporter</fullName>
    </submittedName>
</protein>
<dbReference type="GO" id="GO:0005886">
    <property type="term" value="C:plasma membrane"/>
    <property type="evidence" value="ECO:0007669"/>
    <property type="project" value="UniProtKB-SubCell"/>
</dbReference>
<feature type="transmembrane region" description="Helical" evidence="6">
    <location>
        <begin position="366"/>
        <end position="389"/>
    </location>
</feature>
<feature type="transmembrane region" description="Helical" evidence="6">
    <location>
        <begin position="340"/>
        <end position="359"/>
    </location>
</feature>
<proteinExistence type="predicted"/>
<keyword evidence="8" id="KW-1185">Reference proteome</keyword>
<evidence type="ECO:0000313" key="8">
    <source>
        <dbReference type="Proteomes" id="UP000295215"/>
    </source>
</evidence>
<feature type="transmembrane region" description="Helical" evidence="6">
    <location>
        <begin position="21"/>
        <end position="43"/>
    </location>
</feature>
<dbReference type="GO" id="GO:0009246">
    <property type="term" value="P:enterobacterial common antigen biosynthetic process"/>
    <property type="evidence" value="ECO:0007669"/>
    <property type="project" value="InterPro"/>
</dbReference>
<keyword evidence="2" id="KW-1003">Cell membrane</keyword>
<feature type="transmembrane region" description="Helical" evidence="6">
    <location>
        <begin position="88"/>
        <end position="111"/>
    </location>
</feature>
<feature type="transmembrane region" description="Helical" evidence="6">
    <location>
        <begin position="224"/>
        <end position="244"/>
    </location>
</feature>
<accession>A0A4R7F697</accession>
<keyword evidence="3 6" id="KW-0812">Transmembrane</keyword>
<sequence>MKIVNKIKYQTVFKIGILNSFGILIRLFTGILSAKAIAVFIGPSGMALMGNFRNVMASIEGIASFGFPNGIVKYVSEYKEDHKKINSLFSTVLIFVSAILIFAVLLFAFFSQWLNHYIFGDQFSFSFLFVVMAFAFPLQVLNGIFVAVLNGLGYFKKVIYLNIAGNVLGVTATVLLLLVAELRGALLGMVISPALLFFLSWYWVKKEVKFELKTVDKQWLYPLFSFSIMALFTTLCTPAVYFYVRRLIIQYCGLEQAGYWEAMQRLSGFYMLFISTLISIYFLPKLSACRSGNEAKQYIKIYQQFILPVFAIGIVVFYIFRNQTTTLFLDRSFLPLSDYLFWQLIGDFLKAFALIYGIMFYSYRLVIPYLITESISFLLFYGLSFYWISSEGITGVTKAHSVVYLVYSIILLIYFSRYFNKHFPQPDKL</sequence>
<dbReference type="Pfam" id="PF01943">
    <property type="entry name" value="Polysacc_synt"/>
    <property type="match status" value="1"/>
</dbReference>
<dbReference type="EMBL" id="SOAG01000001">
    <property type="protein sequence ID" value="TDS66247.1"/>
    <property type="molecule type" value="Genomic_DNA"/>
</dbReference>
<feature type="transmembrane region" description="Helical" evidence="6">
    <location>
        <begin position="264"/>
        <end position="283"/>
    </location>
</feature>
<dbReference type="AlphaFoldDB" id="A0A4R7F697"/>
<evidence type="ECO:0000256" key="2">
    <source>
        <dbReference type="ARBA" id="ARBA00022475"/>
    </source>
</evidence>
<comment type="subcellular location">
    <subcellularLocation>
        <location evidence="1">Cell membrane</location>
        <topology evidence="1">Multi-pass membrane protein</topology>
    </subcellularLocation>
</comment>
<feature type="transmembrane region" description="Helical" evidence="6">
    <location>
        <begin position="185"/>
        <end position="204"/>
    </location>
</feature>
<dbReference type="InterPro" id="IPR044550">
    <property type="entry name" value="WzxE"/>
</dbReference>
<keyword evidence="4 6" id="KW-1133">Transmembrane helix</keyword>